<protein>
    <submittedName>
        <fullName evidence="2">Uncharacterized protein</fullName>
    </submittedName>
</protein>
<feature type="transmembrane region" description="Helical" evidence="1">
    <location>
        <begin position="105"/>
        <end position="126"/>
    </location>
</feature>
<name>A0A645HQV9_9ZZZZ</name>
<keyword evidence="1" id="KW-1133">Transmembrane helix</keyword>
<reference evidence="2" key="1">
    <citation type="submission" date="2019-08" db="EMBL/GenBank/DDBJ databases">
        <authorList>
            <person name="Kucharzyk K."/>
            <person name="Murdoch R.W."/>
            <person name="Higgins S."/>
            <person name="Loffler F."/>
        </authorList>
    </citation>
    <scope>NUCLEOTIDE SEQUENCE</scope>
</reference>
<accession>A0A645HQV9</accession>
<feature type="transmembrane region" description="Helical" evidence="1">
    <location>
        <begin position="146"/>
        <end position="164"/>
    </location>
</feature>
<proteinExistence type="predicted"/>
<dbReference type="Gene3D" id="1.20.1740.10">
    <property type="entry name" value="Amino acid/polyamine transporter I"/>
    <property type="match status" value="1"/>
</dbReference>
<keyword evidence="1" id="KW-0472">Membrane</keyword>
<organism evidence="2">
    <name type="scientific">bioreactor metagenome</name>
    <dbReference type="NCBI Taxonomy" id="1076179"/>
    <lineage>
        <taxon>unclassified sequences</taxon>
        <taxon>metagenomes</taxon>
        <taxon>ecological metagenomes</taxon>
    </lineage>
</organism>
<feature type="transmembrane region" description="Helical" evidence="1">
    <location>
        <begin position="30"/>
        <end position="48"/>
    </location>
</feature>
<keyword evidence="1" id="KW-0812">Transmembrane</keyword>
<gene>
    <name evidence="2" type="ORF">SDC9_188372</name>
</gene>
<comment type="caution">
    <text evidence="2">The sequence shown here is derived from an EMBL/GenBank/DDBJ whole genome shotgun (WGS) entry which is preliminary data.</text>
</comment>
<evidence type="ECO:0000256" key="1">
    <source>
        <dbReference type="SAM" id="Phobius"/>
    </source>
</evidence>
<feature type="transmembrane region" description="Helical" evidence="1">
    <location>
        <begin position="81"/>
        <end position="99"/>
    </location>
</feature>
<sequence>MATIAAGVLPVGQVANKPLTMVAGKTLPKSLYVFFIIGGAWFALISTLNSQLASATKPIMQACNDGWFPNKLATLHPKYKTPIILLTFFFMIGFLPIVFNLDISILSKITTTVGSVLNSMVALCLLNVSKVMPQAWEKSPLKVSRAVTKALVTVAVLIYALQAVLLGSSLSLPLLLGNIAVVVFAFIFAQVRYASGKVKCEKSYEIE</sequence>
<evidence type="ECO:0000313" key="2">
    <source>
        <dbReference type="EMBL" id="MPN40832.1"/>
    </source>
</evidence>
<dbReference type="AlphaFoldDB" id="A0A645HQV9"/>
<feature type="transmembrane region" description="Helical" evidence="1">
    <location>
        <begin position="170"/>
        <end position="189"/>
    </location>
</feature>
<dbReference type="EMBL" id="VSSQ01097489">
    <property type="protein sequence ID" value="MPN40832.1"/>
    <property type="molecule type" value="Genomic_DNA"/>
</dbReference>